<protein>
    <submittedName>
        <fullName evidence="5">GntR family transcriptional regulator</fullName>
    </submittedName>
</protein>
<keyword evidence="3" id="KW-0804">Transcription</keyword>
<evidence type="ECO:0000256" key="2">
    <source>
        <dbReference type="ARBA" id="ARBA00023125"/>
    </source>
</evidence>
<dbReference type="GO" id="GO:0003677">
    <property type="term" value="F:DNA binding"/>
    <property type="evidence" value="ECO:0007669"/>
    <property type="project" value="UniProtKB-KW"/>
</dbReference>
<dbReference type="SMART" id="SM00895">
    <property type="entry name" value="FCD"/>
    <property type="match status" value="1"/>
</dbReference>
<dbReference type="Pfam" id="PF07729">
    <property type="entry name" value="FCD"/>
    <property type="match status" value="1"/>
</dbReference>
<evidence type="ECO:0000313" key="5">
    <source>
        <dbReference type="EMBL" id="KAE9631000.1"/>
    </source>
</evidence>
<dbReference type="SUPFAM" id="SSF48008">
    <property type="entry name" value="GntR ligand-binding domain-like"/>
    <property type="match status" value="1"/>
</dbReference>
<organism evidence="5 6">
    <name type="scientific">Parasedimentitalea maritima</name>
    <dbReference type="NCBI Taxonomy" id="2578117"/>
    <lineage>
        <taxon>Bacteria</taxon>
        <taxon>Pseudomonadati</taxon>
        <taxon>Pseudomonadota</taxon>
        <taxon>Alphaproteobacteria</taxon>
        <taxon>Rhodobacterales</taxon>
        <taxon>Paracoccaceae</taxon>
        <taxon>Parasedimentitalea</taxon>
    </lineage>
</organism>
<dbReference type="InterPro" id="IPR011711">
    <property type="entry name" value="GntR_C"/>
</dbReference>
<dbReference type="PROSITE" id="PS50949">
    <property type="entry name" value="HTH_GNTR"/>
    <property type="match status" value="1"/>
</dbReference>
<evidence type="ECO:0000256" key="3">
    <source>
        <dbReference type="ARBA" id="ARBA00023163"/>
    </source>
</evidence>
<evidence type="ECO:0000313" key="6">
    <source>
        <dbReference type="Proteomes" id="UP000441586"/>
    </source>
</evidence>
<sequence>MLLRLKAERRTLNLSLIPRYISISKAVEDAIQIGRLKPGWVLTEEPLARHFNTSRTTIRKALSALHDANKITRFDGRGFLVGSDSSVNPHRGSIERALFDATSNGSVPRAVSNPDQILPVLREELIRALPFGPLQISEAKLTEQFSVSRSVVRDMLSQLRNSGIVQKNERSKWVLPVLTASDVRNHYQLRILLEPVALAESGPLLADAQIELALASLANLNGQKAEPSSEEISELENALHVRALAGCTNDHLLKTLQKSRLVLAINEMFRLILGRSPDGKRLIQEHLVIYEALARKDFRTACELLAIHLSGASERTSKRLQTLSVLQPPALPEYLSPGALTIS</sequence>
<dbReference type="Gene3D" id="1.10.10.10">
    <property type="entry name" value="Winged helix-like DNA-binding domain superfamily/Winged helix DNA-binding domain"/>
    <property type="match status" value="2"/>
</dbReference>
<feature type="domain" description="HTH gntR-type" evidence="4">
    <location>
        <begin position="17"/>
        <end position="84"/>
    </location>
</feature>
<proteinExistence type="predicted"/>
<comment type="caution">
    <text evidence="5">The sequence shown here is derived from an EMBL/GenBank/DDBJ whole genome shotgun (WGS) entry which is preliminary data.</text>
</comment>
<dbReference type="PANTHER" id="PTHR43537:SF5">
    <property type="entry name" value="UXU OPERON TRANSCRIPTIONAL REGULATOR"/>
    <property type="match status" value="1"/>
</dbReference>
<name>A0A6A4RC67_9RHOB</name>
<dbReference type="PANTHER" id="PTHR43537">
    <property type="entry name" value="TRANSCRIPTIONAL REGULATOR, GNTR FAMILY"/>
    <property type="match status" value="1"/>
</dbReference>
<reference evidence="5 6" key="1">
    <citation type="submission" date="2019-12" db="EMBL/GenBank/DDBJ databases">
        <authorList>
            <person name="Zhang Y.-J."/>
        </authorList>
    </citation>
    <scope>NUCLEOTIDE SEQUENCE [LARGE SCALE GENOMIC DNA]</scope>
    <source>
        <strain evidence="5 6">H18S-6</strain>
    </source>
</reference>
<keyword evidence="2" id="KW-0238">DNA-binding</keyword>
<evidence type="ECO:0000259" key="4">
    <source>
        <dbReference type="PROSITE" id="PS50949"/>
    </source>
</evidence>
<dbReference type="Proteomes" id="UP000441586">
    <property type="component" value="Unassembled WGS sequence"/>
</dbReference>
<gene>
    <name evidence="5" type="ORF">GP644_07210</name>
</gene>
<accession>A0A6A4RC67</accession>
<dbReference type="InterPro" id="IPR008920">
    <property type="entry name" value="TF_FadR/GntR_C"/>
</dbReference>
<dbReference type="EMBL" id="WSFO01000003">
    <property type="protein sequence ID" value="KAE9631000.1"/>
    <property type="molecule type" value="Genomic_DNA"/>
</dbReference>
<evidence type="ECO:0000256" key="1">
    <source>
        <dbReference type="ARBA" id="ARBA00023015"/>
    </source>
</evidence>
<dbReference type="SMART" id="SM00345">
    <property type="entry name" value="HTH_GNTR"/>
    <property type="match status" value="2"/>
</dbReference>
<dbReference type="InterPro" id="IPR036390">
    <property type="entry name" value="WH_DNA-bd_sf"/>
</dbReference>
<dbReference type="GO" id="GO:0003700">
    <property type="term" value="F:DNA-binding transcription factor activity"/>
    <property type="evidence" value="ECO:0007669"/>
    <property type="project" value="InterPro"/>
</dbReference>
<dbReference type="InterPro" id="IPR000524">
    <property type="entry name" value="Tscrpt_reg_HTH_GntR"/>
</dbReference>
<dbReference type="InterPro" id="IPR036388">
    <property type="entry name" value="WH-like_DNA-bd_sf"/>
</dbReference>
<dbReference type="Gene3D" id="1.20.120.530">
    <property type="entry name" value="GntR ligand-binding domain-like"/>
    <property type="match status" value="1"/>
</dbReference>
<dbReference type="SUPFAM" id="SSF46785">
    <property type="entry name" value="Winged helix' DNA-binding domain"/>
    <property type="match status" value="2"/>
</dbReference>
<dbReference type="AlphaFoldDB" id="A0A6A4RC67"/>
<dbReference type="Pfam" id="PF00392">
    <property type="entry name" value="GntR"/>
    <property type="match status" value="1"/>
</dbReference>
<keyword evidence="1" id="KW-0805">Transcription regulation</keyword>